<comment type="similarity">
    <text evidence="2">Belongs to the cytidine and deoxycytidylate deaminase family. ADAT3 subfamily.</text>
</comment>
<dbReference type="InterPro" id="IPR002125">
    <property type="entry name" value="CMP_dCMP_dom"/>
</dbReference>
<accession>A0A9P1IGC8</accession>
<dbReference type="PANTHER" id="PTHR11079:SF156">
    <property type="entry name" value="INACTIVE TRNA-SPECIFIC ADENOSINE DEAMINASE-LIKE PROTEIN 3-RELATED"/>
    <property type="match status" value="1"/>
</dbReference>
<dbReference type="SUPFAM" id="SSF53927">
    <property type="entry name" value="Cytidine deaminase-like"/>
    <property type="match status" value="1"/>
</dbReference>
<dbReference type="Gene3D" id="3.40.140.10">
    <property type="entry name" value="Cytidine Deaminase, domain 2"/>
    <property type="match status" value="1"/>
</dbReference>
<keyword evidence="5" id="KW-1185">Reference proteome</keyword>
<evidence type="ECO:0000256" key="2">
    <source>
        <dbReference type="ARBA" id="ARBA00038160"/>
    </source>
</evidence>
<dbReference type="PANTHER" id="PTHR11079">
    <property type="entry name" value="CYTOSINE DEAMINASE FAMILY MEMBER"/>
    <property type="match status" value="1"/>
</dbReference>
<dbReference type="EMBL" id="CANHGI010000003">
    <property type="protein sequence ID" value="CAI5444824.1"/>
    <property type="molecule type" value="Genomic_DNA"/>
</dbReference>
<protein>
    <recommendedName>
        <fullName evidence="3">CMP/dCMP-type deaminase domain-containing protein</fullName>
    </recommendedName>
</protein>
<comment type="caution">
    <text evidence="4">The sequence shown here is derived from an EMBL/GenBank/DDBJ whole genome shotgun (WGS) entry which is preliminary data.</text>
</comment>
<proteinExistence type="inferred from homology"/>
<dbReference type="GO" id="GO:0005634">
    <property type="term" value="C:nucleus"/>
    <property type="evidence" value="ECO:0007669"/>
    <property type="project" value="TreeGrafter"/>
</dbReference>
<evidence type="ECO:0000313" key="5">
    <source>
        <dbReference type="Proteomes" id="UP001152747"/>
    </source>
</evidence>
<sequence>MTDEPLTKIRKLENINIIPILSPTFTNLSIETTKFVALKLEDKRSIGKIIKNLKELPENLRHLKRVGKNGQILIAETIEEAEFAVDEEFRNSLEKVVVPSTKPITRAQFEIAKHIWPTSFHPDKYLDSLIDGTFKTPELIEYVSKWSHEAENRQCISLQNQEYLCEGTSQSGPLRHPVMEMVGRMPKREESSENYLGTGCDVFLRDEPCAMCAMALVHFRIKRVFFNHNSSNGVLESSSWQLHLEPSINHHYEVYKIEK</sequence>
<evidence type="ECO:0000259" key="3">
    <source>
        <dbReference type="PROSITE" id="PS51747"/>
    </source>
</evidence>
<dbReference type="OrthoDB" id="3180714at2759"/>
<evidence type="ECO:0000256" key="1">
    <source>
        <dbReference type="ARBA" id="ARBA00022694"/>
    </source>
</evidence>
<dbReference type="Proteomes" id="UP001152747">
    <property type="component" value="Unassembled WGS sequence"/>
</dbReference>
<keyword evidence="1" id="KW-0819">tRNA processing</keyword>
<dbReference type="PROSITE" id="PS51747">
    <property type="entry name" value="CYT_DCMP_DEAMINASES_2"/>
    <property type="match status" value="1"/>
</dbReference>
<dbReference type="InterPro" id="IPR016193">
    <property type="entry name" value="Cytidine_deaminase-like"/>
</dbReference>
<feature type="domain" description="CMP/dCMP-type deaminase" evidence="3">
    <location>
        <begin position="134"/>
        <end position="255"/>
    </location>
</feature>
<dbReference type="GO" id="GO:0052717">
    <property type="term" value="F:tRNA-specific adenosine-34 deaminase activity"/>
    <property type="evidence" value="ECO:0007669"/>
    <property type="project" value="TreeGrafter"/>
</dbReference>
<name>A0A9P1IGC8_9PELO</name>
<dbReference type="AlphaFoldDB" id="A0A9P1IGC8"/>
<gene>
    <name evidence="4" type="ORF">CAMP_LOCUS7461</name>
</gene>
<evidence type="ECO:0000313" key="4">
    <source>
        <dbReference type="EMBL" id="CAI5444824.1"/>
    </source>
</evidence>
<dbReference type="Pfam" id="PF00383">
    <property type="entry name" value="dCMP_cyt_deam_1"/>
    <property type="match status" value="1"/>
</dbReference>
<organism evidence="4 5">
    <name type="scientific">Caenorhabditis angaria</name>
    <dbReference type="NCBI Taxonomy" id="860376"/>
    <lineage>
        <taxon>Eukaryota</taxon>
        <taxon>Metazoa</taxon>
        <taxon>Ecdysozoa</taxon>
        <taxon>Nematoda</taxon>
        <taxon>Chromadorea</taxon>
        <taxon>Rhabditida</taxon>
        <taxon>Rhabditina</taxon>
        <taxon>Rhabditomorpha</taxon>
        <taxon>Rhabditoidea</taxon>
        <taxon>Rhabditidae</taxon>
        <taxon>Peloderinae</taxon>
        <taxon>Caenorhabditis</taxon>
    </lineage>
</organism>
<dbReference type="GO" id="GO:0005737">
    <property type="term" value="C:cytoplasm"/>
    <property type="evidence" value="ECO:0007669"/>
    <property type="project" value="TreeGrafter"/>
</dbReference>
<dbReference type="GO" id="GO:0008033">
    <property type="term" value="P:tRNA processing"/>
    <property type="evidence" value="ECO:0007669"/>
    <property type="project" value="UniProtKB-KW"/>
</dbReference>
<reference evidence="4" key="1">
    <citation type="submission" date="2022-11" db="EMBL/GenBank/DDBJ databases">
        <authorList>
            <person name="Kikuchi T."/>
        </authorList>
    </citation>
    <scope>NUCLEOTIDE SEQUENCE</scope>
    <source>
        <strain evidence="4">PS1010</strain>
    </source>
</reference>